<organism evidence="1 2">
    <name type="scientific">Micromonospora mirobrigensis</name>
    <dbReference type="NCBI Taxonomy" id="262898"/>
    <lineage>
        <taxon>Bacteria</taxon>
        <taxon>Bacillati</taxon>
        <taxon>Actinomycetota</taxon>
        <taxon>Actinomycetes</taxon>
        <taxon>Micromonosporales</taxon>
        <taxon>Micromonosporaceae</taxon>
        <taxon>Micromonospora</taxon>
    </lineage>
</organism>
<proteinExistence type="predicted"/>
<dbReference type="AlphaFoldDB" id="A0A1C5AIF4"/>
<reference evidence="2" key="1">
    <citation type="submission" date="2016-06" db="EMBL/GenBank/DDBJ databases">
        <authorList>
            <person name="Varghese N."/>
            <person name="Submissions Spin"/>
        </authorList>
    </citation>
    <scope>NUCLEOTIDE SEQUENCE [LARGE SCALE GENOMIC DNA]</scope>
    <source>
        <strain evidence="2">DSM 44830</strain>
    </source>
</reference>
<protein>
    <submittedName>
        <fullName evidence="1">Uncharacterized protein</fullName>
    </submittedName>
</protein>
<dbReference type="EMBL" id="FMCX01000011">
    <property type="protein sequence ID" value="SCF45018.1"/>
    <property type="molecule type" value="Genomic_DNA"/>
</dbReference>
<keyword evidence="2" id="KW-1185">Reference proteome</keyword>
<evidence type="ECO:0000313" key="2">
    <source>
        <dbReference type="Proteomes" id="UP000199504"/>
    </source>
</evidence>
<dbReference type="Proteomes" id="UP000199504">
    <property type="component" value="Unassembled WGS sequence"/>
</dbReference>
<evidence type="ECO:0000313" key="1">
    <source>
        <dbReference type="EMBL" id="SCF45018.1"/>
    </source>
</evidence>
<name>A0A1C5AIF4_9ACTN</name>
<dbReference type="RefSeq" id="WP_176730847.1">
    <property type="nucleotide sequence ID" value="NZ_FMCX01000011.1"/>
</dbReference>
<gene>
    <name evidence="1" type="ORF">GA0070564_11123</name>
</gene>
<accession>A0A1C5AIF4</accession>
<dbReference type="STRING" id="262898.GA0070564_11123"/>
<sequence length="58" mass="6451">MDIEITPQAMAVAGITPEVWQRVCDLTGDGESARRYRGGWALRRLHAAEHDGDQEVSQ</sequence>